<dbReference type="GO" id="GO:0004069">
    <property type="term" value="F:L-aspartate:2-oxoglutarate aminotransferase activity"/>
    <property type="evidence" value="ECO:0000318"/>
    <property type="project" value="GO_Central"/>
</dbReference>
<dbReference type="PRINTS" id="PR00799">
    <property type="entry name" value="TRANSAMINASE"/>
</dbReference>
<evidence type="ECO:0000256" key="7">
    <source>
        <dbReference type="ARBA" id="ARBA00022576"/>
    </source>
</evidence>
<dbReference type="SUPFAM" id="SSF53383">
    <property type="entry name" value="PLP-dependent transferases"/>
    <property type="match status" value="1"/>
</dbReference>
<keyword evidence="7" id="KW-0032">Aminotransferase</keyword>
<dbReference type="Ensembl" id="ENSOANT00000016246.3">
    <property type="protein sequence ID" value="ENSOANP00000016243.2"/>
    <property type="gene ID" value="ENSOANG00000010241.3"/>
</dbReference>
<evidence type="ECO:0000256" key="9">
    <source>
        <dbReference type="ARBA" id="ARBA00022898"/>
    </source>
</evidence>
<dbReference type="PANTHER" id="PTHR11879">
    <property type="entry name" value="ASPARTATE AMINOTRANSFERASE"/>
    <property type="match status" value="1"/>
</dbReference>
<dbReference type="GeneTree" id="ENSGT00950000183082"/>
<comment type="subcellular location">
    <subcellularLocation>
        <location evidence="2">Cytoplasm</location>
    </subcellularLocation>
</comment>
<comment type="subunit">
    <text evidence="4">Homodimer.</text>
</comment>
<evidence type="ECO:0000313" key="16">
    <source>
        <dbReference type="Proteomes" id="UP000002279"/>
    </source>
</evidence>
<comment type="catalytic activity">
    <reaction evidence="10">
        <text>L-aspartate + 2-oxoglutarate = oxaloacetate + L-glutamate</text>
        <dbReference type="Rhea" id="RHEA:21824"/>
        <dbReference type="ChEBI" id="CHEBI:16452"/>
        <dbReference type="ChEBI" id="CHEBI:16810"/>
        <dbReference type="ChEBI" id="CHEBI:29985"/>
        <dbReference type="ChEBI" id="CHEBI:29991"/>
        <dbReference type="EC" id="2.6.1.1"/>
    </reaction>
</comment>
<proteinExistence type="inferred from homology"/>
<dbReference type="Pfam" id="PF00155">
    <property type="entry name" value="Aminotran_1_2"/>
    <property type="match status" value="1"/>
</dbReference>
<reference evidence="15" key="3">
    <citation type="submission" date="2025-09" db="UniProtKB">
        <authorList>
            <consortium name="Ensembl"/>
        </authorList>
    </citation>
    <scope>IDENTIFICATION</scope>
    <source>
        <strain evidence="15">Glennie</strain>
    </source>
</reference>
<accession>F7ACH2</accession>
<dbReference type="RefSeq" id="XP_028920507.1">
    <property type="nucleotide sequence ID" value="XM_029064674.2"/>
</dbReference>
<keyword evidence="9" id="KW-0663">Pyridoxal phosphate</keyword>
<evidence type="ECO:0000256" key="4">
    <source>
        <dbReference type="ARBA" id="ARBA00011738"/>
    </source>
</evidence>
<evidence type="ECO:0000313" key="15">
    <source>
        <dbReference type="Ensembl" id="ENSOANP00000016243.2"/>
    </source>
</evidence>
<reference evidence="15 16" key="1">
    <citation type="journal article" date="2008" name="Nature">
        <title>Genome analysis of the platypus reveals unique signatures of evolution.</title>
        <authorList>
            <person name="Warren W.C."/>
            <person name="Hillier L.W."/>
            <person name="Marshall Graves J.A."/>
            <person name="Birney E."/>
            <person name="Ponting C.P."/>
            <person name="Grutzner F."/>
            <person name="Belov K."/>
            <person name="Miller W."/>
            <person name="Clarke L."/>
            <person name="Chinwalla A.T."/>
            <person name="Yang S.P."/>
            <person name="Heger A."/>
            <person name="Locke D.P."/>
            <person name="Miethke P."/>
            <person name="Waters P.D."/>
            <person name="Veyrunes F."/>
            <person name="Fulton L."/>
            <person name="Fulton B."/>
            <person name="Graves T."/>
            <person name="Wallis J."/>
            <person name="Puente X.S."/>
            <person name="Lopez-Otin C."/>
            <person name="Ordonez G.R."/>
            <person name="Eichler E.E."/>
            <person name="Chen L."/>
            <person name="Cheng Z."/>
            <person name="Deakin J.E."/>
            <person name="Alsop A."/>
            <person name="Thompson K."/>
            <person name="Kirby P."/>
            <person name="Papenfuss A.T."/>
            <person name="Wakefield M.J."/>
            <person name="Olender T."/>
            <person name="Lancet D."/>
            <person name="Huttley G.A."/>
            <person name="Smit A.F."/>
            <person name="Pask A."/>
            <person name="Temple-Smith P."/>
            <person name="Batzer M.A."/>
            <person name="Walker J.A."/>
            <person name="Konkel M.K."/>
            <person name="Harris R.S."/>
            <person name="Whittington C.M."/>
            <person name="Wong E.S."/>
            <person name="Gemmell N.J."/>
            <person name="Buschiazzo E."/>
            <person name="Vargas Jentzsch I.M."/>
            <person name="Merkel A."/>
            <person name="Schmitz J."/>
            <person name="Zemann A."/>
            <person name="Churakov G."/>
            <person name="Kriegs J.O."/>
            <person name="Brosius J."/>
            <person name="Murchison E.P."/>
            <person name="Sachidanandam R."/>
            <person name="Smith C."/>
            <person name="Hannon G.J."/>
            <person name="Tsend-Ayush E."/>
            <person name="McMillan D."/>
            <person name="Attenborough R."/>
            <person name="Rens W."/>
            <person name="Ferguson-Smith M."/>
            <person name="Lefevre C.M."/>
            <person name="Sharp J.A."/>
            <person name="Nicholas K.R."/>
            <person name="Ray D.A."/>
            <person name="Kube M."/>
            <person name="Reinhardt R."/>
            <person name="Pringle T.H."/>
            <person name="Taylor J."/>
            <person name="Jones R.C."/>
            <person name="Nixon B."/>
            <person name="Dacheux J.L."/>
            <person name="Niwa H."/>
            <person name="Sekita Y."/>
            <person name="Huang X."/>
            <person name="Stark A."/>
            <person name="Kheradpour P."/>
            <person name="Kellis M."/>
            <person name="Flicek P."/>
            <person name="Chen Y."/>
            <person name="Webber C."/>
            <person name="Hardison R."/>
            <person name="Nelson J."/>
            <person name="Hallsworth-Pepin K."/>
            <person name="Delehaunty K."/>
            <person name="Markovic C."/>
            <person name="Minx P."/>
            <person name="Feng Y."/>
            <person name="Kremitzki C."/>
            <person name="Mitreva M."/>
            <person name="Glasscock J."/>
            <person name="Wylie T."/>
            <person name="Wohldmann P."/>
            <person name="Thiru P."/>
            <person name="Nhan M.N."/>
            <person name="Pohl C.S."/>
            <person name="Smith S.M."/>
            <person name="Hou S."/>
            <person name="Nefedov M."/>
            <person name="de Jong P.J."/>
            <person name="Renfree M.B."/>
            <person name="Mardis E.R."/>
            <person name="Wilson R.K."/>
        </authorList>
    </citation>
    <scope>NUCLEOTIDE SEQUENCE [LARGE SCALE GENOMIC DNA]</scope>
    <source>
        <strain evidence="15 16">Glennie</strain>
    </source>
</reference>
<dbReference type="Gene3D" id="3.90.1150.10">
    <property type="entry name" value="Aspartate Aminotransferase, domain 1"/>
    <property type="match status" value="1"/>
</dbReference>
<dbReference type="InterPro" id="IPR000796">
    <property type="entry name" value="Asp_trans"/>
</dbReference>
<comment type="similarity">
    <text evidence="3">Belongs to the class-I pyridoxal-phosphate-dependent aminotransferase family.</text>
</comment>
<evidence type="ECO:0000256" key="12">
    <source>
        <dbReference type="ARBA" id="ARBA00076715"/>
    </source>
</evidence>
<dbReference type="InterPro" id="IPR015421">
    <property type="entry name" value="PyrdxlP-dep_Trfase_major"/>
</dbReference>
<organism evidence="15 16">
    <name type="scientific">Ornithorhynchus anatinus</name>
    <name type="common">Duckbill platypus</name>
    <dbReference type="NCBI Taxonomy" id="9258"/>
    <lineage>
        <taxon>Eukaryota</taxon>
        <taxon>Metazoa</taxon>
        <taxon>Chordata</taxon>
        <taxon>Craniata</taxon>
        <taxon>Vertebrata</taxon>
        <taxon>Euteleostomi</taxon>
        <taxon>Mammalia</taxon>
        <taxon>Monotremata</taxon>
        <taxon>Ornithorhynchidae</taxon>
        <taxon>Ornithorhynchus</taxon>
    </lineage>
</organism>
<dbReference type="EC" id="2.6.1.1" evidence="5"/>
<gene>
    <name evidence="15" type="primary">GOT1L1</name>
</gene>
<dbReference type="PANTHER" id="PTHR11879:SF6">
    <property type="entry name" value="ASPARTATE AMINOTRANSFERASE, CYTOPLASMIC 2-RELATED"/>
    <property type="match status" value="1"/>
</dbReference>
<dbReference type="OMA" id="MSMIKSK"/>
<dbReference type="GO" id="GO:0005829">
    <property type="term" value="C:cytosol"/>
    <property type="evidence" value="ECO:0000318"/>
    <property type="project" value="GO_Central"/>
</dbReference>
<dbReference type="eggNOG" id="KOG1412">
    <property type="taxonomic scope" value="Eukaryota"/>
</dbReference>
<dbReference type="Bgee" id="ENSOANG00000010241">
    <property type="expression patterns" value="Expressed in testis and 2 other cell types or tissues"/>
</dbReference>
<dbReference type="Proteomes" id="UP000002279">
    <property type="component" value="Chromosome 5"/>
</dbReference>
<keyword evidence="6" id="KW-0963">Cytoplasm</keyword>
<feature type="domain" description="Aminotransferase class I/classII large" evidence="14">
    <location>
        <begin position="35"/>
        <end position="393"/>
    </location>
</feature>
<evidence type="ECO:0000256" key="2">
    <source>
        <dbReference type="ARBA" id="ARBA00004496"/>
    </source>
</evidence>
<evidence type="ECO:0000256" key="10">
    <source>
        <dbReference type="ARBA" id="ARBA00049185"/>
    </source>
</evidence>
<dbReference type="FunFam" id="3.40.640.10:FF:000098">
    <property type="entry name" value="Glutamic-oxaloacetic transaminase 1 like 1"/>
    <property type="match status" value="1"/>
</dbReference>
<dbReference type="STRING" id="9258.ENSOANP00000016243"/>
<dbReference type="FunFam" id="3.90.1150.10:FF:000306">
    <property type="entry name" value="Glutamic-oxaloacetic transaminase 1-like 1"/>
    <property type="match status" value="1"/>
</dbReference>
<dbReference type="InterPro" id="IPR004839">
    <property type="entry name" value="Aminotransferase_I/II_large"/>
</dbReference>
<dbReference type="GO" id="GO:0006532">
    <property type="term" value="P:aspartate biosynthetic process"/>
    <property type="evidence" value="ECO:0000318"/>
    <property type="project" value="GO_Central"/>
</dbReference>
<sequence>MPTLSVFLDVPSANVAEDKLLNAYNKDDNPNKVYLSHRACKTNEGRNWISPVVQKTLLQLVSDPTLDHEYLPTLGLKEFNRLTTELIVGRNNPAILSNRAGAVQTVGGTGAIRLGAEFLSMWHHGSQKAYIPWAQWDFHGHIFQSLGFSLCLYCYWDYERMHLDTSKFMEIMENALEDSIFVLHNSESMGLTQQQWKTVAELMKQKRIFPFFDDPHQGFISGNLDQDVWAVRYFVDMGFEIFCSQTFTKNFGLYDERVGNLIVVTLSSQVMLKIRSQLEERAKYLWSSPPDLGARIITTVLNNPALQAEWKNSLKALVETIMLTREKLKEKLRLLGTPGSWEHLTCHEGTHSLLGLSLAQIDYLVKKKHIYLLRNGKVNLTCINSHNLDYVSQSINEAVLAYPHSSYPRCSFSSWEKVT</sequence>
<dbReference type="CTD" id="137362"/>
<dbReference type="InParanoid" id="F7ACH2"/>
<dbReference type="InterPro" id="IPR015424">
    <property type="entry name" value="PyrdxlP-dep_Trfase"/>
</dbReference>
<dbReference type="KEGG" id="oaa:100090021"/>
<evidence type="ECO:0000256" key="5">
    <source>
        <dbReference type="ARBA" id="ARBA00012753"/>
    </source>
</evidence>
<dbReference type="AlphaFoldDB" id="F7ACH2"/>
<dbReference type="CDD" id="cd00609">
    <property type="entry name" value="AAT_like"/>
    <property type="match status" value="1"/>
</dbReference>
<dbReference type="HOGENOM" id="CLU_032440_1_2_1"/>
<keyword evidence="16" id="KW-1185">Reference proteome</keyword>
<dbReference type="GO" id="GO:0030170">
    <property type="term" value="F:pyridoxal phosphate binding"/>
    <property type="evidence" value="ECO:0007669"/>
    <property type="project" value="InterPro"/>
</dbReference>
<dbReference type="InterPro" id="IPR015422">
    <property type="entry name" value="PyrdxlP-dep_Trfase_small"/>
</dbReference>
<protein>
    <recommendedName>
        <fullName evidence="11">Putative aspartate aminotransferase, cytoplasmic 2</fullName>
        <ecNumber evidence="5">2.6.1.1</ecNumber>
    </recommendedName>
    <alternativeName>
        <fullName evidence="13">Glutamate oxaloacetate transaminase 1-like protein 1</fullName>
    </alternativeName>
    <alternativeName>
        <fullName evidence="12">Transaminase A-like protein 1</fullName>
    </alternativeName>
</protein>
<name>F7ACH2_ORNAN</name>
<reference evidence="15" key="2">
    <citation type="submission" date="2025-08" db="UniProtKB">
        <authorList>
            <consortium name="Ensembl"/>
        </authorList>
    </citation>
    <scope>IDENTIFICATION</scope>
    <source>
        <strain evidence="15">Glennie</strain>
    </source>
</reference>
<evidence type="ECO:0000256" key="6">
    <source>
        <dbReference type="ARBA" id="ARBA00022490"/>
    </source>
</evidence>
<evidence type="ECO:0000256" key="8">
    <source>
        <dbReference type="ARBA" id="ARBA00022679"/>
    </source>
</evidence>
<evidence type="ECO:0000259" key="14">
    <source>
        <dbReference type="Pfam" id="PF00155"/>
    </source>
</evidence>
<comment type="cofactor">
    <cofactor evidence="1">
        <name>pyridoxal 5'-phosphate</name>
        <dbReference type="ChEBI" id="CHEBI:597326"/>
    </cofactor>
</comment>
<dbReference type="GeneID" id="100090021"/>
<evidence type="ECO:0000256" key="1">
    <source>
        <dbReference type="ARBA" id="ARBA00001933"/>
    </source>
</evidence>
<evidence type="ECO:0000256" key="13">
    <source>
        <dbReference type="ARBA" id="ARBA00077046"/>
    </source>
</evidence>
<evidence type="ECO:0000256" key="11">
    <source>
        <dbReference type="ARBA" id="ARBA00072010"/>
    </source>
</evidence>
<dbReference type="Gene3D" id="3.40.640.10">
    <property type="entry name" value="Type I PLP-dependent aspartate aminotransferase-like (Major domain)"/>
    <property type="match status" value="1"/>
</dbReference>
<keyword evidence="8" id="KW-0808">Transferase</keyword>
<dbReference type="FunCoup" id="F7ACH2">
    <property type="interactions" value="250"/>
</dbReference>
<evidence type="ECO:0000256" key="3">
    <source>
        <dbReference type="ARBA" id="ARBA00007441"/>
    </source>
</evidence>